<name>Q05E39_AERPE</name>
<dbReference type="EnsemblBacteria" id="BAF34762">
    <property type="protein sequence ID" value="BAF34762"/>
    <property type="gene ID" value="APE_0885a"/>
</dbReference>
<gene>
    <name evidence="1" type="ordered locus">APE_0885a</name>
</gene>
<dbReference type="EMBL" id="BA000002">
    <property type="protein sequence ID" value="BAF34762.1"/>
    <property type="molecule type" value="Genomic_DNA"/>
</dbReference>
<organism evidence="1 2">
    <name type="scientific">Aeropyrum pernix (strain ATCC 700893 / DSM 11879 / JCM 9820 / NBRC 100138 / K1)</name>
    <dbReference type="NCBI Taxonomy" id="272557"/>
    <lineage>
        <taxon>Archaea</taxon>
        <taxon>Thermoproteota</taxon>
        <taxon>Thermoprotei</taxon>
        <taxon>Desulfurococcales</taxon>
        <taxon>Desulfurococcaceae</taxon>
        <taxon>Aeropyrum</taxon>
    </lineage>
</organism>
<dbReference type="GeneID" id="4525275"/>
<sequence>MLSVSFTGRISKRRGQVLVLLPRDYWQLFQGLRGKKVRVRVGEVEYTGRITVIEERVYVSLPFSALALRERSRYHLIRLEV</sequence>
<accession>Q05E39</accession>
<evidence type="ECO:0000313" key="1">
    <source>
        <dbReference type="EMBL" id="BAF34762.1"/>
    </source>
</evidence>
<dbReference type="AlphaFoldDB" id="Q05E39"/>
<evidence type="ECO:0000313" key="2">
    <source>
        <dbReference type="Proteomes" id="UP000002518"/>
    </source>
</evidence>
<dbReference type="Proteomes" id="UP000002518">
    <property type="component" value="Chromosome"/>
</dbReference>
<proteinExistence type="predicted"/>
<dbReference type="KEGG" id="ape:APE_0885a"/>
<dbReference type="STRING" id="272557.APE_0885a"/>
<reference evidence="1 2" key="1">
    <citation type="journal article" date="1999" name="DNA Res.">
        <title>Complete genome sequence of an aerobic hyper-thermophilic crenarchaeon, Aeropyrum pernix K1.</title>
        <authorList>
            <person name="Kawarabayasi Y."/>
            <person name="Hino Y."/>
            <person name="Horikawa H."/>
            <person name="Yamazaki S."/>
            <person name="Haikawa Y."/>
            <person name="Jin-no K."/>
            <person name="Takahashi M."/>
            <person name="Sekine M."/>
            <person name="Baba S."/>
            <person name="Ankai A."/>
            <person name="Kosugi H."/>
            <person name="Hosoyama A."/>
            <person name="Fukui S."/>
            <person name="Nagai Y."/>
            <person name="Nishijima K."/>
            <person name="Nakazawa H."/>
            <person name="Takamiya M."/>
            <person name="Masuda S."/>
            <person name="Funahashi T."/>
            <person name="Tanaka T."/>
            <person name="Kudoh Y."/>
            <person name="Yamazaki J."/>
            <person name="Kushida N."/>
            <person name="Oguchi A."/>
            <person name="Aoki K."/>
            <person name="Kubota K."/>
            <person name="Nakamura Y."/>
            <person name="Nomura N."/>
            <person name="Sako Y."/>
            <person name="Kikuchi H."/>
        </authorList>
    </citation>
    <scope>NUCLEOTIDE SEQUENCE [LARGE SCALE GENOMIC DNA]</scope>
    <source>
        <strain evidence="2">ATCC 700893 / DSM 11879 / JCM 9820 / NBRC 100138 / K1</strain>
    </source>
</reference>
<protein>
    <submittedName>
        <fullName evidence="1">Uncharacterized protein</fullName>
    </submittedName>
</protein>
<dbReference type="RefSeq" id="WP_010866046.1">
    <property type="nucleotide sequence ID" value="NC_000854.2"/>
</dbReference>
<keyword evidence="2" id="KW-1185">Reference proteome</keyword>